<dbReference type="Gene3D" id="3.40.50.300">
    <property type="entry name" value="P-loop containing nucleotide triphosphate hydrolases"/>
    <property type="match status" value="1"/>
</dbReference>
<evidence type="ECO:0000313" key="3">
    <source>
        <dbReference type="Proteomes" id="UP000663841"/>
    </source>
</evidence>
<reference evidence="2" key="1">
    <citation type="submission" date="2021-01" db="EMBL/GenBank/DDBJ databases">
        <authorList>
            <person name="Kaushik A."/>
        </authorList>
    </citation>
    <scope>NUCLEOTIDE SEQUENCE</scope>
    <source>
        <strain evidence="2">AG3-T5</strain>
    </source>
</reference>
<dbReference type="EMBL" id="CAJMWW010000071">
    <property type="protein sequence ID" value="CAE6418455.1"/>
    <property type="molecule type" value="Genomic_DNA"/>
</dbReference>
<comment type="caution">
    <text evidence="2">The sequence shown here is derived from an EMBL/GenBank/DDBJ whole genome shotgun (WGS) entry which is preliminary data.</text>
</comment>
<dbReference type="Proteomes" id="UP000663841">
    <property type="component" value="Unassembled WGS sequence"/>
</dbReference>
<accession>A0A8H2X679</accession>
<dbReference type="InterPro" id="IPR027417">
    <property type="entry name" value="P-loop_NTPase"/>
</dbReference>
<sequence>MLEGNGSLQDTAIIVYVCQFKDSITNIQVNDSIFIQQFIRTNWLWKNNGVFANVASGDSMRVGRGLKSCTQKVEPTTMFTVDGKPVVVVDCPGFDDTYLSETEILQSLAGFLTVAYSQNFKITGLLYLHKITDTRVGGASFRHMKMFKEVCGTDSLKNVVYVMNMWSDPPTEDEVLREDELRHSDEFFGAPISEGAQMARHNNTQESAHNIIRQLLPRPPTVPKISKQLVDEGLTLEETSAGVVLGHGLEDEIRQLNEEIRRLREDHAQATRENNERFKKSLEAQERKAQEKHQKLEQDIESLKQGHKRDEAAWEQHLSEYSASVNASMSNTMAEMLERLDSKHEARVDSLLRKHEQELEAARRAENERTEALKRAYDGALAEARESRGGCIIA</sequence>
<proteinExistence type="predicted"/>
<feature type="coiled-coil region" evidence="1">
    <location>
        <begin position="246"/>
        <end position="313"/>
    </location>
</feature>
<keyword evidence="1" id="KW-0175">Coiled coil</keyword>
<protein>
    <recommendedName>
        <fullName evidence="4">G domain-containing protein</fullName>
    </recommendedName>
</protein>
<dbReference type="AlphaFoldDB" id="A0A8H2X679"/>
<evidence type="ECO:0000313" key="2">
    <source>
        <dbReference type="EMBL" id="CAE6418455.1"/>
    </source>
</evidence>
<name>A0A8H2X679_9AGAM</name>
<dbReference type="SUPFAM" id="SSF52540">
    <property type="entry name" value="P-loop containing nucleoside triphosphate hydrolases"/>
    <property type="match status" value="1"/>
</dbReference>
<gene>
    <name evidence="2" type="ORF">RDB_LOCUS38185</name>
</gene>
<evidence type="ECO:0008006" key="4">
    <source>
        <dbReference type="Google" id="ProtNLM"/>
    </source>
</evidence>
<organism evidence="2 3">
    <name type="scientific">Rhizoctonia solani</name>
    <dbReference type="NCBI Taxonomy" id="456999"/>
    <lineage>
        <taxon>Eukaryota</taxon>
        <taxon>Fungi</taxon>
        <taxon>Dikarya</taxon>
        <taxon>Basidiomycota</taxon>
        <taxon>Agaricomycotina</taxon>
        <taxon>Agaricomycetes</taxon>
        <taxon>Cantharellales</taxon>
        <taxon>Ceratobasidiaceae</taxon>
        <taxon>Rhizoctonia</taxon>
    </lineage>
</organism>
<evidence type="ECO:0000256" key="1">
    <source>
        <dbReference type="SAM" id="Coils"/>
    </source>
</evidence>
<feature type="coiled-coil region" evidence="1">
    <location>
        <begin position="345"/>
        <end position="376"/>
    </location>
</feature>